<dbReference type="RefSeq" id="WP_107245389.1">
    <property type="nucleotide sequence ID" value="NZ_PYMJ01000042.1"/>
</dbReference>
<dbReference type="Proteomes" id="UP000240987">
    <property type="component" value="Unassembled WGS sequence"/>
</dbReference>
<evidence type="ECO:0000313" key="2">
    <source>
        <dbReference type="Proteomes" id="UP000240987"/>
    </source>
</evidence>
<dbReference type="EMBL" id="PYMJ01000042">
    <property type="protein sequence ID" value="PSU44808.1"/>
    <property type="molecule type" value="Genomic_DNA"/>
</dbReference>
<gene>
    <name evidence="1" type="ORF">C9J12_25770</name>
</gene>
<reference evidence="1 2" key="1">
    <citation type="submission" date="2018-01" db="EMBL/GenBank/DDBJ databases">
        <title>Whole genome sequencing of Histamine producing bacteria.</title>
        <authorList>
            <person name="Butler K."/>
        </authorList>
    </citation>
    <scope>NUCLEOTIDE SEQUENCE [LARGE SCALE GENOMIC DNA]</scope>
    <source>
        <strain evidence="1 2">JCM 12947</strain>
    </source>
</reference>
<organism evidence="1 2">
    <name type="scientific">Photobacterium frigidiphilum</name>
    <dbReference type="NCBI Taxonomy" id="264736"/>
    <lineage>
        <taxon>Bacteria</taxon>
        <taxon>Pseudomonadati</taxon>
        <taxon>Pseudomonadota</taxon>
        <taxon>Gammaproteobacteria</taxon>
        <taxon>Vibrionales</taxon>
        <taxon>Vibrionaceae</taxon>
        <taxon>Photobacterium</taxon>
    </lineage>
</organism>
<comment type="caution">
    <text evidence="1">The sequence shown here is derived from an EMBL/GenBank/DDBJ whole genome shotgun (WGS) entry which is preliminary data.</text>
</comment>
<evidence type="ECO:0000313" key="1">
    <source>
        <dbReference type="EMBL" id="PSU44808.1"/>
    </source>
</evidence>
<keyword evidence="2" id="KW-1185">Reference proteome</keyword>
<dbReference type="AlphaFoldDB" id="A0A2T3J7S4"/>
<name>A0A2T3J7S4_9GAMM</name>
<proteinExistence type="predicted"/>
<accession>A0A2T3J7S4</accession>
<sequence length="61" mass="7147">MNKNEFLLAYQSAPLKKEARDTAYCQRQCQARRRIERLRDAQSFGLSLADIEGGETRETRR</sequence>
<protein>
    <submittedName>
        <fullName evidence="1">Uncharacterized protein</fullName>
    </submittedName>
</protein>